<comment type="caution">
    <text evidence="3">The sequence shown here is derived from an EMBL/GenBank/DDBJ whole genome shotgun (WGS) entry which is preliminary data.</text>
</comment>
<dbReference type="SUPFAM" id="SSF47413">
    <property type="entry name" value="lambda repressor-like DNA-binding domains"/>
    <property type="match status" value="1"/>
</dbReference>
<dbReference type="InterPro" id="IPR011051">
    <property type="entry name" value="RmlC_Cupin_sf"/>
</dbReference>
<dbReference type="InterPro" id="IPR010982">
    <property type="entry name" value="Lambda_DNA-bd_dom_sf"/>
</dbReference>
<name>A0ABS8CZM6_9FIRM</name>
<dbReference type="InterPro" id="IPR050807">
    <property type="entry name" value="TransReg_Diox_bact_type"/>
</dbReference>
<dbReference type="CDD" id="cd02208">
    <property type="entry name" value="cupin_RmlC-like"/>
    <property type="match status" value="1"/>
</dbReference>
<dbReference type="InterPro" id="IPR013096">
    <property type="entry name" value="Cupin_2"/>
</dbReference>
<keyword evidence="4" id="KW-1185">Reference proteome</keyword>
<dbReference type="EMBL" id="JAJBMB010000010">
    <property type="protein sequence ID" value="MCB5446657.1"/>
    <property type="molecule type" value="Genomic_DNA"/>
</dbReference>
<dbReference type="RefSeq" id="WP_022071024.1">
    <property type="nucleotide sequence ID" value="NZ_BAABXU010000001.1"/>
</dbReference>
<dbReference type="PANTHER" id="PTHR46797:SF2">
    <property type="entry name" value="TRANSCRIPTIONAL REGULATOR"/>
    <property type="match status" value="1"/>
</dbReference>
<dbReference type="Pfam" id="PF01381">
    <property type="entry name" value="HTH_3"/>
    <property type="match status" value="1"/>
</dbReference>
<evidence type="ECO:0000313" key="3">
    <source>
        <dbReference type="EMBL" id="MCB5446657.1"/>
    </source>
</evidence>
<reference evidence="3 4" key="1">
    <citation type="submission" date="2021-10" db="EMBL/GenBank/DDBJ databases">
        <title>Collection of gut derived symbiotic bacterial strains cultured from healthy donors.</title>
        <authorList>
            <person name="Lin H."/>
            <person name="Littmann E."/>
            <person name="Claire K."/>
            <person name="Pamer E."/>
        </authorList>
    </citation>
    <scope>NUCLEOTIDE SEQUENCE [LARGE SCALE GENOMIC DNA]</scope>
    <source>
        <strain evidence="3 4">MSK.17.68</strain>
    </source>
</reference>
<evidence type="ECO:0000259" key="2">
    <source>
        <dbReference type="PROSITE" id="PS50943"/>
    </source>
</evidence>
<evidence type="ECO:0000313" key="4">
    <source>
        <dbReference type="Proteomes" id="UP001299409"/>
    </source>
</evidence>
<dbReference type="InterPro" id="IPR001387">
    <property type="entry name" value="Cro/C1-type_HTH"/>
</dbReference>
<proteinExistence type="predicted"/>
<dbReference type="Pfam" id="PF07883">
    <property type="entry name" value="Cupin_2"/>
    <property type="match status" value="1"/>
</dbReference>
<dbReference type="PANTHER" id="PTHR46797">
    <property type="entry name" value="HTH-TYPE TRANSCRIPTIONAL REGULATOR"/>
    <property type="match status" value="1"/>
</dbReference>
<protein>
    <submittedName>
        <fullName evidence="3">Helix-turn-helix domain-containing protein</fullName>
    </submittedName>
</protein>
<keyword evidence="1" id="KW-0238">DNA-binding</keyword>
<dbReference type="Proteomes" id="UP001299409">
    <property type="component" value="Unassembled WGS sequence"/>
</dbReference>
<feature type="domain" description="HTH cro/C1-type" evidence="2">
    <location>
        <begin position="11"/>
        <end position="65"/>
    </location>
</feature>
<dbReference type="SUPFAM" id="SSF51182">
    <property type="entry name" value="RmlC-like cupins"/>
    <property type="match status" value="1"/>
</dbReference>
<organism evidence="3 4">
    <name type="scientific">Intestinibacter bartlettii</name>
    <dbReference type="NCBI Taxonomy" id="261299"/>
    <lineage>
        <taxon>Bacteria</taxon>
        <taxon>Bacillati</taxon>
        <taxon>Bacillota</taxon>
        <taxon>Clostridia</taxon>
        <taxon>Peptostreptococcales</taxon>
        <taxon>Peptostreptococcaceae</taxon>
        <taxon>Intestinibacter</taxon>
    </lineage>
</organism>
<dbReference type="Gene3D" id="2.60.120.10">
    <property type="entry name" value="Jelly Rolls"/>
    <property type="match status" value="1"/>
</dbReference>
<accession>A0ABS8CZM6</accession>
<gene>
    <name evidence="3" type="ORF">LIP50_10620</name>
</gene>
<dbReference type="SMART" id="SM00530">
    <property type="entry name" value="HTH_XRE"/>
    <property type="match status" value="1"/>
</dbReference>
<dbReference type="PROSITE" id="PS50943">
    <property type="entry name" value="HTH_CROC1"/>
    <property type="match status" value="1"/>
</dbReference>
<dbReference type="InterPro" id="IPR014710">
    <property type="entry name" value="RmlC-like_jellyroll"/>
</dbReference>
<evidence type="ECO:0000256" key="1">
    <source>
        <dbReference type="ARBA" id="ARBA00023125"/>
    </source>
</evidence>
<dbReference type="Gene3D" id="1.10.260.40">
    <property type="entry name" value="lambda repressor-like DNA-binding domains"/>
    <property type="match status" value="1"/>
</dbReference>
<dbReference type="CDD" id="cd00093">
    <property type="entry name" value="HTH_XRE"/>
    <property type="match status" value="1"/>
</dbReference>
<sequence>MDNTKLLGKKIKDYRKRNMMTLQQLAEKSGISAGYISKIERGTVNSSLKNIQKLCEVLDTTTDELMKDCFQQKEYEEIQIDNYFIFTKNERMPIYGFVGALDFENIYTGNPYFKVNVMTLSEGMKNHSYSIHSYDEFGIVAKGSLGIEFDNKESYTLEEGECILIKSNTKHAVTNCSNEECISYWIQITNCEK</sequence>